<dbReference type="AlphaFoldDB" id="A0A364K475"/>
<dbReference type="Proteomes" id="UP000251213">
    <property type="component" value="Unassembled WGS sequence"/>
</dbReference>
<keyword evidence="1" id="KW-0805">Transcription regulation</keyword>
<dbReference type="GO" id="GO:0003677">
    <property type="term" value="F:DNA binding"/>
    <property type="evidence" value="ECO:0007669"/>
    <property type="project" value="UniProtKB-KW"/>
</dbReference>
<dbReference type="EMBL" id="QJKK01000005">
    <property type="protein sequence ID" value="RAL24170.1"/>
    <property type="molecule type" value="Genomic_DNA"/>
</dbReference>
<evidence type="ECO:0000256" key="2">
    <source>
        <dbReference type="ARBA" id="ARBA00023125"/>
    </source>
</evidence>
<gene>
    <name evidence="5" type="ORF">DL897_10825</name>
</gene>
<organism evidence="5 6">
    <name type="scientific">Thermoflavimicrobium daqui</name>
    <dbReference type="NCBI Taxonomy" id="2137476"/>
    <lineage>
        <taxon>Bacteria</taxon>
        <taxon>Bacillati</taxon>
        <taxon>Bacillota</taxon>
        <taxon>Bacilli</taxon>
        <taxon>Bacillales</taxon>
        <taxon>Thermoactinomycetaceae</taxon>
        <taxon>Thermoflavimicrobium</taxon>
    </lineage>
</organism>
<comment type="caution">
    <text evidence="5">The sequence shown here is derived from an EMBL/GenBank/DDBJ whole genome shotgun (WGS) entry which is preliminary data.</text>
</comment>
<evidence type="ECO:0000313" key="6">
    <source>
        <dbReference type="Proteomes" id="UP000251213"/>
    </source>
</evidence>
<dbReference type="Gene3D" id="1.10.10.10">
    <property type="entry name" value="Winged helix-like DNA-binding domain superfamily/Winged helix DNA-binding domain"/>
    <property type="match status" value="1"/>
</dbReference>
<reference evidence="5 6" key="2">
    <citation type="submission" date="2018-06" db="EMBL/GenBank/DDBJ databases">
        <authorList>
            <person name="Zhirakovskaya E."/>
        </authorList>
    </citation>
    <scope>NUCLEOTIDE SEQUENCE [LARGE SCALE GENOMIC DNA]</scope>
    <source>
        <strain evidence="5 6">FBKL4.011</strain>
    </source>
</reference>
<keyword evidence="6" id="KW-1185">Reference proteome</keyword>
<dbReference type="RefSeq" id="WP_113659163.1">
    <property type="nucleotide sequence ID" value="NZ_KZ845667.1"/>
</dbReference>
<accession>A0A364K475</accession>
<dbReference type="OrthoDB" id="9791143at2"/>
<proteinExistence type="predicted"/>
<dbReference type="PROSITE" id="PS51118">
    <property type="entry name" value="HTH_HXLR"/>
    <property type="match status" value="1"/>
</dbReference>
<evidence type="ECO:0000313" key="5">
    <source>
        <dbReference type="EMBL" id="RAL24170.1"/>
    </source>
</evidence>
<sequence>MVETPTTRCLSFIGTATNIISGKWSFLVLSQLYTGSKRFNQLQRALNNISSKALTNSLRQLESAGMVQRQVYPTVPVTVVYSLTDKGIDFQYVLREMNNWGERWLSEEE</sequence>
<name>A0A364K475_9BACL</name>
<dbReference type="InterPro" id="IPR036388">
    <property type="entry name" value="WH-like_DNA-bd_sf"/>
</dbReference>
<evidence type="ECO:0000256" key="1">
    <source>
        <dbReference type="ARBA" id="ARBA00023015"/>
    </source>
</evidence>
<evidence type="ECO:0000259" key="4">
    <source>
        <dbReference type="PROSITE" id="PS51118"/>
    </source>
</evidence>
<evidence type="ECO:0000256" key="3">
    <source>
        <dbReference type="ARBA" id="ARBA00023163"/>
    </source>
</evidence>
<dbReference type="Pfam" id="PF01638">
    <property type="entry name" value="HxlR"/>
    <property type="match status" value="1"/>
</dbReference>
<keyword evidence="2" id="KW-0238">DNA-binding</keyword>
<dbReference type="SUPFAM" id="SSF46785">
    <property type="entry name" value="Winged helix' DNA-binding domain"/>
    <property type="match status" value="1"/>
</dbReference>
<dbReference type="InterPro" id="IPR036390">
    <property type="entry name" value="WH_DNA-bd_sf"/>
</dbReference>
<reference evidence="5 6" key="1">
    <citation type="submission" date="2018-06" db="EMBL/GenBank/DDBJ databases">
        <title>Thermoflavimicrobium daqus sp. nov., a thermophilic microbe isolated from Moutai-flavour Daqu.</title>
        <authorList>
            <person name="Wang X."/>
            <person name="Zhou H."/>
        </authorList>
    </citation>
    <scope>NUCLEOTIDE SEQUENCE [LARGE SCALE GENOMIC DNA]</scope>
    <source>
        <strain evidence="5 6">FBKL4.011</strain>
    </source>
</reference>
<dbReference type="PANTHER" id="PTHR33204">
    <property type="entry name" value="TRANSCRIPTIONAL REGULATOR, MARR FAMILY"/>
    <property type="match status" value="1"/>
</dbReference>
<protein>
    <submittedName>
        <fullName evidence="5">Transcriptional regulator</fullName>
    </submittedName>
</protein>
<dbReference type="PANTHER" id="PTHR33204:SF37">
    <property type="entry name" value="HTH-TYPE TRANSCRIPTIONAL REGULATOR YODB"/>
    <property type="match status" value="1"/>
</dbReference>
<keyword evidence="3" id="KW-0804">Transcription</keyword>
<feature type="domain" description="HTH hxlR-type" evidence="4">
    <location>
        <begin position="9"/>
        <end position="109"/>
    </location>
</feature>
<dbReference type="InterPro" id="IPR002577">
    <property type="entry name" value="HTH_HxlR"/>
</dbReference>